<keyword evidence="2" id="KW-0732">Signal</keyword>
<keyword evidence="1" id="KW-0812">Transmembrane</keyword>
<comment type="caution">
    <text evidence="3">The sequence shown here is derived from an EMBL/GenBank/DDBJ whole genome shotgun (WGS) entry which is preliminary data.</text>
</comment>
<dbReference type="Proteomes" id="UP000293823">
    <property type="component" value="Unassembled WGS sequence"/>
</dbReference>
<feature type="chain" id="PRO_5020425789" description="Increased loss of mitochondrial DNA protein 1" evidence="2">
    <location>
        <begin position="18"/>
        <end position="190"/>
    </location>
</feature>
<dbReference type="PANTHER" id="PTHR28029">
    <property type="entry name" value="PROTEIN ILM1"/>
    <property type="match status" value="1"/>
</dbReference>
<dbReference type="EMBL" id="PEJP01000012">
    <property type="protein sequence ID" value="RYO69798.1"/>
    <property type="molecule type" value="Genomic_DNA"/>
</dbReference>
<dbReference type="AlphaFoldDB" id="A0A4V1X7F4"/>
<dbReference type="Pfam" id="PF10311">
    <property type="entry name" value="Ilm1"/>
    <property type="match status" value="2"/>
</dbReference>
<gene>
    <name evidence="3" type="ORF">AA0113_g3754</name>
</gene>
<reference evidence="4" key="1">
    <citation type="journal article" date="2019" name="bioRxiv">
        <title>Genomics, evolutionary history and diagnostics of the Alternaria alternata species group including apple and Asian pear pathotypes.</title>
        <authorList>
            <person name="Armitage A.D."/>
            <person name="Cockerton H.M."/>
            <person name="Sreenivasaprasad S."/>
            <person name="Woodhall J.W."/>
            <person name="Lane C.R."/>
            <person name="Harrison R.J."/>
            <person name="Clarkson J.P."/>
        </authorList>
    </citation>
    <scope>NUCLEOTIDE SEQUENCE [LARGE SCALE GENOMIC DNA]</scope>
    <source>
        <strain evidence="4">RGR 97.0016</strain>
    </source>
</reference>
<evidence type="ECO:0000313" key="3">
    <source>
        <dbReference type="EMBL" id="RYO69798.1"/>
    </source>
</evidence>
<protein>
    <recommendedName>
        <fullName evidence="5">Increased loss of mitochondrial DNA protein 1</fullName>
    </recommendedName>
</protein>
<evidence type="ECO:0008006" key="5">
    <source>
        <dbReference type="Google" id="ProtNLM"/>
    </source>
</evidence>
<accession>A0A4V1X7F4</accession>
<feature type="signal peptide" evidence="2">
    <location>
        <begin position="1"/>
        <end position="17"/>
    </location>
</feature>
<organism evidence="3 4">
    <name type="scientific">Alternaria arborescens</name>
    <dbReference type="NCBI Taxonomy" id="156630"/>
    <lineage>
        <taxon>Eukaryota</taxon>
        <taxon>Fungi</taxon>
        <taxon>Dikarya</taxon>
        <taxon>Ascomycota</taxon>
        <taxon>Pezizomycotina</taxon>
        <taxon>Dothideomycetes</taxon>
        <taxon>Pleosporomycetidae</taxon>
        <taxon>Pleosporales</taxon>
        <taxon>Pleosporineae</taxon>
        <taxon>Pleosporaceae</taxon>
        <taxon>Alternaria</taxon>
        <taxon>Alternaria sect. Alternaria</taxon>
    </lineage>
</organism>
<keyword evidence="1" id="KW-0472">Membrane</keyword>
<feature type="transmembrane region" description="Helical" evidence="1">
    <location>
        <begin position="70"/>
        <end position="93"/>
    </location>
</feature>
<dbReference type="OrthoDB" id="5299849at2759"/>
<feature type="transmembrane region" description="Helical" evidence="1">
    <location>
        <begin position="142"/>
        <end position="163"/>
    </location>
</feature>
<keyword evidence="4" id="KW-1185">Reference proteome</keyword>
<dbReference type="PANTHER" id="PTHR28029:SF1">
    <property type="entry name" value="PROTEIN ILM1"/>
    <property type="match status" value="1"/>
</dbReference>
<evidence type="ECO:0000256" key="2">
    <source>
        <dbReference type="SAM" id="SignalP"/>
    </source>
</evidence>
<proteinExistence type="predicted"/>
<name>A0A4V1X7F4_9PLEO</name>
<dbReference type="InterPro" id="IPR018815">
    <property type="entry name" value="Incr_loss_mito_DNA_1"/>
</dbReference>
<evidence type="ECO:0000256" key="1">
    <source>
        <dbReference type="SAM" id="Phobius"/>
    </source>
</evidence>
<keyword evidence="1" id="KW-1133">Transmembrane helix</keyword>
<feature type="transmembrane region" description="Helical" evidence="1">
    <location>
        <begin position="105"/>
        <end position="122"/>
    </location>
</feature>
<sequence>MIRSIALFHLTLAVVLLKNPALISNQGVVLLLGESMQLVRTPVPSLHTHIFPEIANTCQPTPRDFNKTSAATAFIAVLFAFIGLSDLTALSLHEEVFDHFWGLQAPMRLLFLFGITAYSYMFKEGGMFAPRGVDFRMSTGASLNNSLIFTWGFMEVSAWFWVFTTLREERSAKATKLAEKEAREAEINTL</sequence>
<evidence type="ECO:0000313" key="4">
    <source>
        <dbReference type="Proteomes" id="UP000293823"/>
    </source>
</evidence>